<feature type="transmembrane region" description="Helical" evidence="1">
    <location>
        <begin position="21"/>
        <end position="41"/>
    </location>
</feature>
<keyword evidence="1" id="KW-0472">Membrane</keyword>
<reference evidence="3" key="1">
    <citation type="submission" date="2018-05" db="EMBL/GenBank/DDBJ databases">
        <title>Genome Sequencing of selected type strains of the family Eggerthellaceae.</title>
        <authorList>
            <person name="Danylec N."/>
            <person name="Stoll D.A."/>
            <person name="Doetsch A."/>
            <person name="Huch M."/>
        </authorList>
    </citation>
    <scope>NUCLEOTIDE SEQUENCE [LARGE SCALE GENOMIC DNA]</scope>
    <source>
        <strain evidence="3">DSM 24851</strain>
    </source>
</reference>
<gene>
    <name evidence="2" type="ORF">DMP06_02660</name>
</gene>
<feature type="transmembrane region" description="Helical" evidence="1">
    <location>
        <begin position="614"/>
        <end position="631"/>
    </location>
</feature>
<accession>A0A3N0B2Y9</accession>
<feature type="transmembrane region" description="Helical" evidence="1">
    <location>
        <begin position="643"/>
        <end position="662"/>
    </location>
</feature>
<keyword evidence="1" id="KW-1133">Transmembrane helix</keyword>
<dbReference type="AlphaFoldDB" id="A0A3N0B2Y9"/>
<feature type="transmembrane region" description="Helical" evidence="1">
    <location>
        <begin position="542"/>
        <end position="562"/>
    </location>
</feature>
<feature type="transmembrane region" description="Helical" evidence="1">
    <location>
        <begin position="389"/>
        <end position="409"/>
    </location>
</feature>
<protein>
    <submittedName>
        <fullName evidence="2">Cytochrome C oxidase Cbb3</fullName>
    </submittedName>
</protein>
<feature type="transmembrane region" description="Helical" evidence="1">
    <location>
        <begin position="582"/>
        <end position="602"/>
    </location>
</feature>
<feature type="transmembrane region" description="Helical" evidence="1">
    <location>
        <begin position="674"/>
        <end position="696"/>
    </location>
</feature>
<dbReference type="RefSeq" id="WP_123208191.1">
    <property type="nucleotide sequence ID" value="NZ_JBHTHO010000006.1"/>
</dbReference>
<name>A0A3N0B2Y9_9ACTN</name>
<dbReference type="OrthoDB" id="2062742at2"/>
<feature type="transmembrane region" description="Helical" evidence="1">
    <location>
        <begin position="445"/>
        <end position="470"/>
    </location>
</feature>
<proteinExistence type="predicted"/>
<evidence type="ECO:0000313" key="3">
    <source>
        <dbReference type="Proteomes" id="UP000269591"/>
    </source>
</evidence>
<feature type="transmembrane region" description="Helical" evidence="1">
    <location>
        <begin position="415"/>
        <end position="433"/>
    </location>
</feature>
<organism evidence="2 3">
    <name type="scientific">Slackia equolifaciens</name>
    <dbReference type="NCBI Taxonomy" id="498718"/>
    <lineage>
        <taxon>Bacteria</taxon>
        <taxon>Bacillati</taxon>
        <taxon>Actinomycetota</taxon>
        <taxon>Coriobacteriia</taxon>
        <taxon>Eggerthellales</taxon>
        <taxon>Eggerthellaceae</taxon>
        <taxon>Slackia</taxon>
    </lineage>
</organism>
<evidence type="ECO:0000256" key="1">
    <source>
        <dbReference type="SAM" id="Phobius"/>
    </source>
</evidence>
<dbReference type="EMBL" id="QIBX01000002">
    <property type="protein sequence ID" value="RNL41493.1"/>
    <property type="molecule type" value="Genomic_DNA"/>
</dbReference>
<dbReference type="Proteomes" id="UP000269591">
    <property type="component" value="Unassembled WGS sequence"/>
</dbReference>
<keyword evidence="1" id="KW-0812">Transmembrane</keyword>
<feature type="transmembrane region" description="Helical" evidence="1">
    <location>
        <begin position="355"/>
        <end position="377"/>
    </location>
</feature>
<keyword evidence="3" id="KW-1185">Reference proteome</keyword>
<sequence length="721" mass="80671">MRAFFTLLREFIATHHPQMRHFAKVVCVILACAALCEAFVFNFNHWRSLSWETVTLDAKIDLAQTSDGRFRVAASDNTVEFDYLGVEVHNVRLDFDGGQSAQNVPVKIWFTDDAHSTYFDDTEYTSGVPVTYVATNNDESEYLNLNASGEMGMLRIQIGDDETVYPVYLNSIQINAPEPFSFNMMRFGLAAFVLVLCYAFRPKSSLYRTYIKEHPHRSKIAVIGAAVVEIWLAASFTLMGSNLVGVATATYNSGSWDGVSVVNTFEAGGDNAQQYAELAKSMANGKLYLEEEPPNWLQNMEDPYDRGARDQAVKETGENYLWDVAYYEGHYYVYFGVVPMLVFYLPFYLLTGANFPTAIGVIIGMAAFVAGVSALLDRFARYHFKRVSVGVYLLLQVALVTCCGVLYLLKFPTFYSLPIMLALAFSVWGLYFWMVGRSSKRPEGWYFAGSLCMALVVGCRPQIVMLSFLAFPLFWRLFITEGHIKTAAGVRQFACLIAPYAIVLAFIMWYNYARFGSPLDFGANYNLTVNDMTKRGMAVGRIAPALFAYFFQTPSTSGVFPYLQAVPFDTTYLGQTVKEATFGGIFACFPILWILVFARRILKMRTAQRKTRTVAGVIGVLIASGVIIGIADAEVAGILQRYFADFSIMLLMAAVLLAFILNENLKPGSTPQRLFVGVLPLVVAVGVVYSCLLCLVDEAGWWSQAYPWAYQALLEVFQFWT</sequence>
<feature type="transmembrane region" description="Helical" evidence="1">
    <location>
        <begin position="490"/>
        <end position="510"/>
    </location>
</feature>
<feature type="transmembrane region" description="Helical" evidence="1">
    <location>
        <begin position="180"/>
        <end position="200"/>
    </location>
</feature>
<comment type="caution">
    <text evidence="2">The sequence shown here is derived from an EMBL/GenBank/DDBJ whole genome shotgun (WGS) entry which is preliminary data.</text>
</comment>
<evidence type="ECO:0000313" key="2">
    <source>
        <dbReference type="EMBL" id="RNL41493.1"/>
    </source>
</evidence>
<feature type="transmembrane region" description="Helical" evidence="1">
    <location>
        <begin position="331"/>
        <end position="349"/>
    </location>
</feature>